<comment type="caution">
    <text evidence="1">The sequence shown here is derived from an EMBL/GenBank/DDBJ whole genome shotgun (WGS) entry which is preliminary data.</text>
</comment>
<name>A0ABR2RZJ0_9ROSI</name>
<evidence type="ECO:0000313" key="1">
    <source>
        <dbReference type="EMBL" id="KAK9018124.1"/>
    </source>
</evidence>
<proteinExistence type="predicted"/>
<keyword evidence="2" id="KW-1185">Reference proteome</keyword>
<reference evidence="1 2" key="1">
    <citation type="journal article" date="2024" name="G3 (Bethesda)">
        <title>Genome assembly of Hibiscus sabdariffa L. provides insights into metabolisms of medicinal natural products.</title>
        <authorList>
            <person name="Kim T."/>
        </authorList>
    </citation>
    <scope>NUCLEOTIDE SEQUENCE [LARGE SCALE GENOMIC DNA]</scope>
    <source>
        <strain evidence="1">TK-2024</strain>
        <tissue evidence="1">Old leaves</tissue>
    </source>
</reference>
<gene>
    <name evidence="1" type="ORF">V6N11_001106</name>
</gene>
<protein>
    <submittedName>
        <fullName evidence="1">Uncharacterized protein</fullName>
    </submittedName>
</protein>
<dbReference type="EMBL" id="JBBPBN010000019">
    <property type="protein sequence ID" value="KAK9018124.1"/>
    <property type="molecule type" value="Genomic_DNA"/>
</dbReference>
<evidence type="ECO:0000313" key="2">
    <source>
        <dbReference type="Proteomes" id="UP001396334"/>
    </source>
</evidence>
<organism evidence="1 2">
    <name type="scientific">Hibiscus sabdariffa</name>
    <name type="common">roselle</name>
    <dbReference type="NCBI Taxonomy" id="183260"/>
    <lineage>
        <taxon>Eukaryota</taxon>
        <taxon>Viridiplantae</taxon>
        <taxon>Streptophyta</taxon>
        <taxon>Embryophyta</taxon>
        <taxon>Tracheophyta</taxon>
        <taxon>Spermatophyta</taxon>
        <taxon>Magnoliopsida</taxon>
        <taxon>eudicotyledons</taxon>
        <taxon>Gunneridae</taxon>
        <taxon>Pentapetalae</taxon>
        <taxon>rosids</taxon>
        <taxon>malvids</taxon>
        <taxon>Malvales</taxon>
        <taxon>Malvaceae</taxon>
        <taxon>Malvoideae</taxon>
        <taxon>Hibiscus</taxon>
    </lineage>
</organism>
<dbReference type="Proteomes" id="UP001396334">
    <property type="component" value="Unassembled WGS sequence"/>
</dbReference>
<accession>A0ABR2RZJ0</accession>
<sequence>MFGQMLVDELPVWGYVEPDPHQPKRNYPSYEPPGHIYEVDYAAMRDPKHDTRVFPSSSASNYGELELKALFETKKDAQLAVKGVY</sequence>